<dbReference type="STRING" id="1573173.A0A167BM05"/>
<dbReference type="SUPFAM" id="SSF53474">
    <property type="entry name" value="alpha/beta-Hydrolases"/>
    <property type="match status" value="1"/>
</dbReference>
<keyword evidence="1" id="KW-0378">Hydrolase</keyword>
<dbReference type="PANTHER" id="PTHR48081:SF8">
    <property type="entry name" value="ALPHA_BETA HYDROLASE FOLD-3 DOMAIN-CONTAINING PROTEIN-RELATED"/>
    <property type="match status" value="1"/>
</dbReference>
<dbReference type="InterPro" id="IPR013094">
    <property type="entry name" value="AB_hydrolase_3"/>
</dbReference>
<feature type="domain" description="Alpha/beta hydrolase fold-3" evidence="2">
    <location>
        <begin position="84"/>
        <end position="237"/>
    </location>
</feature>
<dbReference type="Gene3D" id="3.40.50.1820">
    <property type="entry name" value="alpha/beta hydrolase"/>
    <property type="match status" value="1"/>
</dbReference>
<evidence type="ECO:0000256" key="1">
    <source>
        <dbReference type="ARBA" id="ARBA00022801"/>
    </source>
</evidence>
<dbReference type="EMBL" id="LFIW01001644">
    <property type="protein sequence ID" value="KZL81481.1"/>
    <property type="molecule type" value="Genomic_DNA"/>
</dbReference>
<dbReference type="Pfam" id="PF07859">
    <property type="entry name" value="Abhydrolase_3"/>
    <property type="match status" value="1"/>
</dbReference>
<organism evidence="3 4">
    <name type="scientific">Colletotrichum incanum</name>
    <name type="common">Soybean anthracnose fungus</name>
    <dbReference type="NCBI Taxonomy" id="1573173"/>
    <lineage>
        <taxon>Eukaryota</taxon>
        <taxon>Fungi</taxon>
        <taxon>Dikarya</taxon>
        <taxon>Ascomycota</taxon>
        <taxon>Pezizomycotina</taxon>
        <taxon>Sordariomycetes</taxon>
        <taxon>Hypocreomycetidae</taxon>
        <taxon>Glomerellales</taxon>
        <taxon>Glomerellaceae</taxon>
        <taxon>Colletotrichum</taxon>
        <taxon>Colletotrichum spaethianum species complex</taxon>
    </lineage>
</organism>
<dbReference type="GO" id="GO:0016787">
    <property type="term" value="F:hydrolase activity"/>
    <property type="evidence" value="ECO:0007669"/>
    <property type="project" value="UniProtKB-KW"/>
</dbReference>
<gene>
    <name evidence="3" type="ORF">CI238_12568</name>
</gene>
<name>A0A167BM05_COLIC</name>
<proteinExistence type="predicted"/>
<protein>
    <submittedName>
        <fullName evidence="3">Lipase esterase family</fullName>
    </submittedName>
</protein>
<dbReference type="InterPro" id="IPR050300">
    <property type="entry name" value="GDXG_lipolytic_enzyme"/>
</dbReference>
<dbReference type="InterPro" id="IPR029058">
    <property type="entry name" value="AB_hydrolase_fold"/>
</dbReference>
<dbReference type="PANTHER" id="PTHR48081">
    <property type="entry name" value="AB HYDROLASE SUPERFAMILY PROTEIN C4A8.06C"/>
    <property type="match status" value="1"/>
</dbReference>
<reference evidence="3 4" key="1">
    <citation type="submission" date="2015-06" db="EMBL/GenBank/DDBJ databases">
        <title>Survival trade-offs in plant roots during colonization by closely related pathogenic and mutualistic fungi.</title>
        <authorList>
            <person name="Hacquard S."/>
            <person name="Kracher B."/>
            <person name="Hiruma K."/>
            <person name="Weinman A."/>
            <person name="Muench P."/>
            <person name="Garrido Oter R."/>
            <person name="Ver Loren van Themaat E."/>
            <person name="Dallerey J.-F."/>
            <person name="Damm U."/>
            <person name="Henrissat B."/>
            <person name="Lespinet O."/>
            <person name="Thon M."/>
            <person name="Kemen E."/>
            <person name="McHardy A.C."/>
            <person name="Schulze-Lefert P."/>
            <person name="O'Connell R.J."/>
        </authorList>
    </citation>
    <scope>NUCLEOTIDE SEQUENCE [LARGE SCALE GENOMIC DNA]</scope>
    <source>
        <strain evidence="3 4">MAFF 238704</strain>
    </source>
</reference>
<accession>A0A167BM05</accession>
<evidence type="ECO:0000313" key="3">
    <source>
        <dbReference type="EMBL" id="KZL81481.1"/>
    </source>
</evidence>
<sequence>MLRTIKEIALAFVRPTLDALFFCRHLPWSLRWRLLALQPIDVLTNSFVLIPNLFRRPYTVIHIPVNPERSLRALLFKISGIGPAAETGAIVISLSYRLAPVHPIPAAVDDVDAAIAWLPWHAAEEFGADPTLMKVSGASAGGNLVLAANQRVTSEEFVIRAAVTFYAPVDLRLGPEGKPHPAKFPKKDSIVPLFDAYTAPSKAKDLDNPRMSPFLVSEETLPVRMLLVIAAMDILVQE</sequence>
<keyword evidence="4" id="KW-1185">Reference proteome</keyword>
<dbReference type="Proteomes" id="UP000076584">
    <property type="component" value="Unassembled WGS sequence"/>
</dbReference>
<evidence type="ECO:0000259" key="2">
    <source>
        <dbReference type="Pfam" id="PF07859"/>
    </source>
</evidence>
<comment type="caution">
    <text evidence="3">The sequence shown here is derived from an EMBL/GenBank/DDBJ whole genome shotgun (WGS) entry which is preliminary data.</text>
</comment>
<evidence type="ECO:0000313" key="4">
    <source>
        <dbReference type="Proteomes" id="UP000076584"/>
    </source>
</evidence>
<dbReference type="AlphaFoldDB" id="A0A167BM05"/>